<feature type="chain" id="PRO_5015975912" description="Penicillin-binding protein activator LpoB" evidence="1">
    <location>
        <begin position="29"/>
        <end position="141"/>
    </location>
</feature>
<evidence type="ECO:0000256" key="1">
    <source>
        <dbReference type="SAM" id="SignalP"/>
    </source>
</evidence>
<evidence type="ECO:0000313" key="2">
    <source>
        <dbReference type="EMBL" id="PZO57841.1"/>
    </source>
</evidence>
<dbReference type="PROSITE" id="PS51257">
    <property type="entry name" value="PROKAR_LIPOPROTEIN"/>
    <property type="match status" value="1"/>
</dbReference>
<dbReference type="Proteomes" id="UP000249794">
    <property type="component" value="Unassembled WGS sequence"/>
</dbReference>
<evidence type="ECO:0008006" key="4">
    <source>
        <dbReference type="Google" id="ProtNLM"/>
    </source>
</evidence>
<dbReference type="AlphaFoldDB" id="A0A2W4ZH35"/>
<comment type="caution">
    <text evidence="2">The sequence shown here is derived from an EMBL/GenBank/DDBJ whole genome shotgun (WGS) entry which is preliminary data.</text>
</comment>
<reference evidence="2 3" key="2">
    <citation type="submission" date="2018-06" db="EMBL/GenBank/DDBJ databases">
        <title>Metagenomic assembly of (sub)arctic Cyanobacteria and their associated microbiome from non-axenic cultures.</title>
        <authorList>
            <person name="Baurain D."/>
        </authorList>
    </citation>
    <scope>NUCLEOTIDE SEQUENCE [LARGE SCALE GENOMIC DNA]</scope>
    <source>
        <strain evidence="2">ULC027bin1</strain>
    </source>
</reference>
<evidence type="ECO:0000313" key="3">
    <source>
        <dbReference type="Proteomes" id="UP000249794"/>
    </source>
</evidence>
<protein>
    <recommendedName>
        <fullName evidence="4">Penicillin-binding protein activator LpoB</fullName>
    </recommendedName>
</protein>
<proteinExistence type="predicted"/>
<organism evidence="2 3">
    <name type="scientific">Phormidesmis priestleyi</name>
    <dbReference type="NCBI Taxonomy" id="268141"/>
    <lineage>
        <taxon>Bacteria</taxon>
        <taxon>Bacillati</taxon>
        <taxon>Cyanobacteriota</taxon>
        <taxon>Cyanophyceae</taxon>
        <taxon>Leptolyngbyales</taxon>
        <taxon>Leptolyngbyaceae</taxon>
        <taxon>Phormidesmis</taxon>
    </lineage>
</organism>
<reference evidence="3" key="1">
    <citation type="submission" date="2018-04" db="EMBL/GenBank/DDBJ databases">
        <authorList>
            <person name="Cornet L."/>
        </authorList>
    </citation>
    <scope>NUCLEOTIDE SEQUENCE [LARGE SCALE GENOMIC DNA]</scope>
</reference>
<feature type="signal peptide" evidence="1">
    <location>
        <begin position="1"/>
        <end position="28"/>
    </location>
</feature>
<dbReference type="EMBL" id="QBMP01000044">
    <property type="protein sequence ID" value="PZO57841.1"/>
    <property type="molecule type" value="Genomic_DNA"/>
</dbReference>
<accession>A0A2W4ZH35</accession>
<sequence length="141" mass="15377">MTFFQRSRRWLTAIALVLLLTVSTTACSSATTQAPAGTNVSYSQLERGNSVKGQEYGDWVVSAAQGLVSDAYVRDNNKLGVVITKDVKPNEVRNLSKSLLQGFRKSFPGQDLQVLVFAPDKAPILTADYNSQSSEVTYNTP</sequence>
<name>A0A2W4ZH35_9CYAN</name>
<gene>
    <name evidence="2" type="ORF">DCF15_06325</name>
</gene>
<keyword evidence="1" id="KW-0732">Signal</keyword>